<dbReference type="SUPFAM" id="SSF52540">
    <property type="entry name" value="P-loop containing nucleoside triphosphate hydrolases"/>
    <property type="match status" value="1"/>
</dbReference>
<dbReference type="InterPro" id="IPR004843">
    <property type="entry name" value="Calcineurin-like_PHP"/>
</dbReference>
<comment type="caution">
    <text evidence="3">The sequence shown here is derived from an EMBL/GenBank/DDBJ whole genome shotgun (WGS) entry which is preliminary data.</text>
</comment>
<dbReference type="AlphaFoldDB" id="A0A4V2SJJ8"/>
<accession>A0A4V2SJJ8</accession>
<feature type="domain" description="STAND NTPase 4 small alpha/beta" evidence="2">
    <location>
        <begin position="628"/>
        <end position="682"/>
    </location>
</feature>
<sequence length="1011" mass="114284">MSKLAVVHLSDIHVHGDTDQCLEAAERIAAACFEHVRGADGCLVAITGDVAFSGAEHEYQAVENHLLGPLLSSLAKETGQSIYVSVAPGNHDCVLKPVDDVRETLIGAIVESPSKANKEVMVEACTGVQNHFFKFAERSLSPVPTMPSRLFWQQRFAVGGQEVLVSTLNAAWMSRLPEPQGQLVFPVERFDRELETDAALHLALVHHPFNWYSQAAYQNLRKRLRTACTAVLSGHEHEGNVGKVEEQVSGVSLFFEATALQPHEPGAQAGFSIHVFDLDAKEVESYAFHLTVSEVEAVPGSSRHSWKEKRTSAVPELTATFAAVLNDAGGNFSHTAKERLTLEDIFVWPDLRDWDSQDVNRQKTKSAIAIIPELLNGNNFIIYGDEKAGKTTLVYSYFRELISRGYFPVYLAGHSLTIKSKDDAERRINKAIEEQYTNSEAIRRIPREKRILILDDVDRLKSGVHTLPTFLDFADKHFVGVFLTACTGFEVANLASKEAMTVLSPFKSHDLMPFGLKLRHKLIKKWCELAPVTTSVELDRRVVDVESIVNSVIGKRLVPEYPLYLLILLQSSEQHRHGEIQNSGLSFYYQYLITKSLGSVGVKPTELDEHFNYLSLLAWRFRLLKQRELDEGQLRAANKEFSDRFVTVDFYQRLDLLTKARVLYKRGDCYSFAYPYVYYFFLGRYLAKNLDQQEVRELVEECCKKLYLRDCAHTVMFLAHHVENSWLIGLICEVLRNCFSEKKPVELNGDTSYINSLVQQSAQLRLPAPDVNKNQSDIREIQDSLLDSEPNDDTEDYSALSFASKWNLLHKTAEILGLILTNYYGSLERTRKQEMIREVFDGPLRALRLWLEEVAADLPSLVSYLKDDALAKNPKRDAVEVEIEIKRRIFNIFGWVATGAIASCGSFVSAEKLREDMATVVETNPTNAYRLIEASARLLKPGKVPMDRVKKLAQDLEKNPYAFGVLQTLGFYHMYMFHTDEPQKQALCSVLKISFGQAKAIEVRKPGRTLR</sequence>
<evidence type="ECO:0000259" key="2">
    <source>
        <dbReference type="Pfam" id="PF24406"/>
    </source>
</evidence>
<dbReference type="Proteomes" id="UP000295182">
    <property type="component" value="Unassembled WGS sequence"/>
</dbReference>
<dbReference type="OrthoDB" id="9811542at2"/>
<dbReference type="InterPro" id="IPR029052">
    <property type="entry name" value="Metallo-depent_PP-like"/>
</dbReference>
<keyword evidence="4" id="KW-1185">Reference proteome</keyword>
<protein>
    <submittedName>
        <fullName evidence="3">Calcineurin-like phosphoesterase family protein</fullName>
    </submittedName>
</protein>
<dbReference type="Pfam" id="PF24406">
    <property type="entry name" value="nSTAND_NTPase4"/>
    <property type="match status" value="1"/>
</dbReference>
<organism evidence="3 4">
    <name type="scientific">Simplicispira metamorpha</name>
    <dbReference type="NCBI Taxonomy" id="80881"/>
    <lineage>
        <taxon>Bacteria</taxon>
        <taxon>Pseudomonadati</taxon>
        <taxon>Pseudomonadota</taxon>
        <taxon>Betaproteobacteria</taxon>
        <taxon>Burkholderiales</taxon>
        <taxon>Comamonadaceae</taxon>
        <taxon>Simplicispira</taxon>
    </lineage>
</organism>
<gene>
    <name evidence="3" type="ORF">EV674_12227</name>
</gene>
<name>A0A4V2SJJ8_9BURK</name>
<feature type="domain" description="Calcineurin-like phosphoesterase" evidence="1">
    <location>
        <begin position="6"/>
        <end position="238"/>
    </location>
</feature>
<evidence type="ECO:0000259" key="1">
    <source>
        <dbReference type="Pfam" id="PF00149"/>
    </source>
</evidence>
<evidence type="ECO:0000313" key="4">
    <source>
        <dbReference type="Proteomes" id="UP000295182"/>
    </source>
</evidence>
<dbReference type="SUPFAM" id="SSF56300">
    <property type="entry name" value="Metallo-dependent phosphatases"/>
    <property type="match status" value="1"/>
</dbReference>
<dbReference type="Gene3D" id="3.40.50.300">
    <property type="entry name" value="P-loop containing nucleotide triphosphate hydrolases"/>
    <property type="match status" value="1"/>
</dbReference>
<proteinExistence type="predicted"/>
<dbReference type="CDD" id="cd00009">
    <property type="entry name" value="AAA"/>
    <property type="match status" value="1"/>
</dbReference>
<dbReference type="Gene3D" id="3.60.21.10">
    <property type="match status" value="1"/>
</dbReference>
<dbReference type="GO" id="GO:0016787">
    <property type="term" value="F:hydrolase activity"/>
    <property type="evidence" value="ECO:0007669"/>
    <property type="project" value="InterPro"/>
</dbReference>
<dbReference type="InterPro" id="IPR057123">
    <property type="entry name" value="STAND_NTPase4_dom"/>
</dbReference>
<dbReference type="EMBL" id="SLXH01000022">
    <property type="protein sequence ID" value="TCP15956.1"/>
    <property type="molecule type" value="Genomic_DNA"/>
</dbReference>
<dbReference type="InterPro" id="IPR027417">
    <property type="entry name" value="P-loop_NTPase"/>
</dbReference>
<evidence type="ECO:0000313" key="3">
    <source>
        <dbReference type="EMBL" id="TCP15956.1"/>
    </source>
</evidence>
<reference evidence="3 4" key="1">
    <citation type="submission" date="2019-03" db="EMBL/GenBank/DDBJ databases">
        <title>Genomic Encyclopedia of Type Strains, Phase IV (KMG-IV): sequencing the most valuable type-strain genomes for metagenomic binning, comparative biology and taxonomic classification.</title>
        <authorList>
            <person name="Goeker M."/>
        </authorList>
    </citation>
    <scope>NUCLEOTIDE SEQUENCE [LARGE SCALE GENOMIC DNA]</scope>
    <source>
        <strain evidence="3 4">DSM 1837</strain>
    </source>
</reference>
<dbReference type="Pfam" id="PF00149">
    <property type="entry name" value="Metallophos"/>
    <property type="match status" value="1"/>
</dbReference>
<dbReference type="RefSeq" id="WP_119014347.1">
    <property type="nucleotide sequence ID" value="NZ_QXNC01000033.1"/>
</dbReference>